<evidence type="ECO:0000313" key="3">
    <source>
        <dbReference type="Proteomes" id="UP001305521"/>
    </source>
</evidence>
<dbReference type="RefSeq" id="WP_318650398.1">
    <property type="nucleotide sequence ID" value="NZ_CP137852.1"/>
</dbReference>
<name>A0ABZ0PMU3_9PROT</name>
<dbReference type="Proteomes" id="UP001305521">
    <property type="component" value="Chromosome"/>
</dbReference>
<evidence type="ECO:0000256" key="1">
    <source>
        <dbReference type="SAM" id="MobiDB-lite"/>
    </source>
</evidence>
<gene>
    <name evidence="2" type="ORF">R9Z33_06010</name>
</gene>
<organism evidence="2 3">
    <name type="scientific">Sediminicoccus rosea</name>
    <dbReference type="NCBI Taxonomy" id="1225128"/>
    <lineage>
        <taxon>Bacteria</taxon>
        <taxon>Pseudomonadati</taxon>
        <taxon>Pseudomonadota</taxon>
        <taxon>Alphaproteobacteria</taxon>
        <taxon>Acetobacterales</taxon>
        <taxon>Roseomonadaceae</taxon>
        <taxon>Sediminicoccus</taxon>
    </lineage>
</organism>
<keyword evidence="3" id="KW-1185">Reference proteome</keyword>
<proteinExistence type="predicted"/>
<dbReference type="Gene3D" id="1.10.10.60">
    <property type="entry name" value="Homeodomain-like"/>
    <property type="match status" value="1"/>
</dbReference>
<evidence type="ECO:0008006" key="4">
    <source>
        <dbReference type="Google" id="ProtNLM"/>
    </source>
</evidence>
<evidence type="ECO:0000313" key="2">
    <source>
        <dbReference type="EMBL" id="WPB86425.1"/>
    </source>
</evidence>
<dbReference type="Pfam" id="PF20901">
    <property type="entry name" value="Sf6_terminase"/>
    <property type="match status" value="1"/>
</dbReference>
<dbReference type="EMBL" id="CP137852">
    <property type="protein sequence ID" value="WPB86425.1"/>
    <property type="molecule type" value="Genomic_DNA"/>
</dbReference>
<protein>
    <recommendedName>
        <fullName evidence="4">Terminase small subunit</fullName>
    </recommendedName>
</protein>
<feature type="region of interest" description="Disordered" evidence="1">
    <location>
        <begin position="1"/>
        <end position="38"/>
    </location>
</feature>
<reference evidence="2 3" key="1">
    <citation type="submission" date="2023-11" db="EMBL/GenBank/DDBJ databases">
        <title>Arctic aerobic anoxygenic photoheterotroph Sediminicoccus rosea KRV36 adapts its photosynthesis to long days of polar summer.</title>
        <authorList>
            <person name="Tomasch J."/>
            <person name="Kopejtka K."/>
            <person name="Bily T."/>
            <person name="Gardiner A.T."/>
            <person name="Gardian Z."/>
            <person name="Shivaramu S."/>
            <person name="Koblizek M."/>
            <person name="Engelhardt F."/>
            <person name="Kaftan D."/>
        </authorList>
    </citation>
    <scope>NUCLEOTIDE SEQUENCE [LARGE SCALE GENOMIC DNA]</scope>
    <source>
        <strain evidence="2 3">R-30</strain>
    </source>
</reference>
<sequence>MTKRKTDSPTKGQAKQRGAPARRPIGRPPIKPSPDDPQAIDRLCQLLIGGMSMSEACAQDDCPARTAVYAKMAVDGDFRNAIARAREAQQHAMIDETIELADAATPENWQVVKLRIWARQWRAAKLAPRTYGEKVEVAGSAENPLTLLIQEVQGRAFKPVQIVDGEAEET</sequence>
<dbReference type="InterPro" id="IPR048683">
    <property type="entry name" value="Sf6_terminase"/>
</dbReference>
<accession>A0ABZ0PMU3</accession>